<dbReference type="OrthoDB" id="10485043at2759"/>
<proteinExistence type="predicted"/>
<organism evidence="2">
    <name type="scientific">Fusarium oxysporum (strain Fo5176)</name>
    <name type="common">Fusarium vascular wilt</name>
    <dbReference type="NCBI Taxonomy" id="660025"/>
    <lineage>
        <taxon>Eukaryota</taxon>
        <taxon>Fungi</taxon>
        <taxon>Dikarya</taxon>
        <taxon>Ascomycota</taxon>
        <taxon>Pezizomycotina</taxon>
        <taxon>Sordariomycetes</taxon>
        <taxon>Hypocreomycetidae</taxon>
        <taxon>Hypocreales</taxon>
        <taxon>Nectriaceae</taxon>
        <taxon>Fusarium</taxon>
        <taxon>Fusarium oxysporum species complex</taxon>
    </lineage>
</organism>
<evidence type="ECO:0000256" key="1">
    <source>
        <dbReference type="SAM" id="MobiDB-lite"/>
    </source>
</evidence>
<reference evidence="2" key="1">
    <citation type="journal article" date="2012" name="Mol. Plant Microbe Interact.">
        <title>A highly conserved effector in Fusarium oxysporum is required for full virulence on Arabidopsis.</title>
        <authorList>
            <person name="Thatcher L.F."/>
            <person name="Gardiner D.M."/>
            <person name="Kazan K."/>
            <person name="Manners J."/>
        </authorList>
    </citation>
    <scope>NUCLEOTIDE SEQUENCE [LARGE SCALE GENOMIC DNA]</scope>
    <source>
        <strain evidence="2">Fo5176</strain>
    </source>
</reference>
<feature type="region of interest" description="Disordered" evidence="1">
    <location>
        <begin position="21"/>
        <end position="47"/>
    </location>
</feature>
<accession>F9FHH0</accession>
<protein>
    <submittedName>
        <fullName evidence="2">Uncharacterized protein</fullName>
    </submittedName>
</protein>
<comment type="caution">
    <text evidence="2">The sequence shown here is derived from an EMBL/GenBank/DDBJ whole genome shotgun (WGS) entry which is preliminary data.</text>
</comment>
<dbReference type="AlphaFoldDB" id="F9FHH0"/>
<evidence type="ECO:0000313" key="2">
    <source>
        <dbReference type="EMBL" id="EGU83601.1"/>
    </source>
</evidence>
<dbReference type="EMBL" id="AFQF01001829">
    <property type="protein sequence ID" value="EGU83601.1"/>
    <property type="molecule type" value="Genomic_DNA"/>
</dbReference>
<feature type="compositionally biased region" description="Polar residues" evidence="1">
    <location>
        <begin position="31"/>
        <end position="42"/>
    </location>
</feature>
<name>F9FHH0_FUSOF</name>
<gene>
    <name evidence="2" type="ORF">FOXB_05849</name>
</gene>
<sequence length="106" mass="12015">MLNIAGALHIAQISQQLFNHGQQKSVEEDSSQPSVRNITHQGSPWRGEDLSLEFQGYVLVSDNDRSGRPSTVRDPAWLCIWPFGCSPLLSRHHVQLIPFLHQYELP</sequence>